<protein>
    <submittedName>
        <fullName evidence="1">Uncharacterized protein</fullName>
    </submittedName>
</protein>
<evidence type="ECO:0000313" key="1">
    <source>
        <dbReference type="EMBL" id="QHT31071.1"/>
    </source>
</evidence>
<dbReference type="AlphaFoldDB" id="A0A6C0EQW7"/>
<name>A0A6C0EQW7_9ZZZZ</name>
<proteinExistence type="predicted"/>
<accession>A0A6C0EQW7</accession>
<sequence length="61" mass="6765">MTKTFNLGLFQKKFGGNNKIVAGSINLGSTRGKGSSRRMFTYCNNKTNNSICINKFITVNK</sequence>
<organism evidence="1">
    <name type="scientific">viral metagenome</name>
    <dbReference type="NCBI Taxonomy" id="1070528"/>
    <lineage>
        <taxon>unclassified sequences</taxon>
        <taxon>metagenomes</taxon>
        <taxon>organismal metagenomes</taxon>
    </lineage>
</organism>
<reference evidence="1" key="1">
    <citation type="journal article" date="2020" name="Nature">
        <title>Giant virus diversity and host interactions through global metagenomics.</title>
        <authorList>
            <person name="Schulz F."/>
            <person name="Roux S."/>
            <person name="Paez-Espino D."/>
            <person name="Jungbluth S."/>
            <person name="Walsh D.A."/>
            <person name="Denef V.J."/>
            <person name="McMahon K.D."/>
            <person name="Konstantinidis K.T."/>
            <person name="Eloe-Fadrosh E.A."/>
            <person name="Kyrpides N.C."/>
            <person name="Woyke T."/>
        </authorList>
    </citation>
    <scope>NUCLEOTIDE SEQUENCE</scope>
    <source>
        <strain evidence="1">GVMAG-M-3300009155-2</strain>
    </source>
</reference>
<dbReference type="EMBL" id="MN738915">
    <property type="protein sequence ID" value="QHT31071.1"/>
    <property type="molecule type" value="Genomic_DNA"/>
</dbReference>